<dbReference type="InterPro" id="IPR043502">
    <property type="entry name" value="DNA/RNA_pol_sf"/>
</dbReference>
<dbReference type="AlphaFoldDB" id="A0A2T1GLS3"/>
<dbReference type="EC" id="3.1.-.-" evidence="10"/>
<evidence type="ECO:0000256" key="5">
    <source>
        <dbReference type="ARBA" id="ARBA00022842"/>
    </source>
</evidence>
<dbReference type="GO" id="GO:0043571">
    <property type="term" value="P:maintenance of CRISPR repeat elements"/>
    <property type="evidence" value="ECO:0007669"/>
    <property type="project" value="UniProtKB-UniRule"/>
</dbReference>
<accession>A0A2T1GLS3</accession>
<dbReference type="SUPFAM" id="SSF56672">
    <property type="entry name" value="DNA/RNA polymerases"/>
    <property type="match status" value="1"/>
</dbReference>
<comment type="caution">
    <text evidence="12">The sequence shown here is derived from an EMBL/GenBank/DDBJ whole genome shotgun (WGS) entry which is preliminary data.</text>
</comment>
<comment type="subunit">
    <text evidence="9 10">Homodimer, forms a heterotetramer with a Cas2 homodimer.</text>
</comment>
<dbReference type="InterPro" id="IPR043128">
    <property type="entry name" value="Rev_trsase/Diguanyl_cyclase"/>
</dbReference>
<evidence type="ECO:0000256" key="1">
    <source>
        <dbReference type="ARBA" id="ARBA00022722"/>
    </source>
</evidence>
<organism evidence="12 13">
    <name type="scientific">Chamaesiphon polymorphus CCALA 037</name>
    <dbReference type="NCBI Taxonomy" id="2107692"/>
    <lineage>
        <taxon>Bacteria</taxon>
        <taxon>Bacillati</taxon>
        <taxon>Cyanobacteriota</taxon>
        <taxon>Cyanophyceae</taxon>
        <taxon>Gomontiellales</taxon>
        <taxon>Chamaesiphonaceae</taxon>
        <taxon>Chamaesiphon</taxon>
    </lineage>
</organism>
<feature type="binding site" evidence="10">
    <location>
        <position position="590"/>
    </location>
    <ligand>
        <name>Mn(2+)</name>
        <dbReference type="ChEBI" id="CHEBI:29035"/>
    </ligand>
</feature>
<keyword evidence="8 10" id="KW-0464">Manganese</keyword>
<dbReference type="GO" id="GO:0016787">
    <property type="term" value="F:hydrolase activity"/>
    <property type="evidence" value="ECO:0007669"/>
    <property type="project" value="UniProtKB-KW"/>
</dbReference>
<dbReference type="Gene3D" id="3.100.10.20">
    <property type="entry name" value="CRISPR-associated endonuclease Cas1, N-terminal domain"/>
    <property type="match status" value="1"/>
</dbReference>
<feature type="binding site" evidence="10">
    <location>
        <position position="575"/>
    </location>
    <ligand>
        <name>Mn(2+)</name>
        <dbReference type="ChEBI" id="CHEBI:29035"/>
    </ligand>
</feature>
<evidence type="ECO:0000256" key="4">
    <source>
        <dbReference type="ARBA" id="ARBA00022801"/>
    </source>
</evidence>
<protein>
    <recommendedName>
        <fullName evidence="10">CRISPR-associated endonuclease Cas1</fullName>
        <ecNumber evidence="10">3.1.-.-</ecNumber>
    </recommendedName>
</protein>
<dbReference type="Proteomes" id="UP000238937">
    <property type="component" value="Unassembled WGS sequence"/>
</dbReference>
<reference evidence="12 13" key="1">
    <citation type="submission" date="2018-03" db="EMBL/GenBank/DDBJ databases">
        <title>The ancient ancestry and fast evolution of plastids.</title>
        <authorList>
            <person name="Moore K.R."/>
            <person name="Magnabosco C."/>
            <person name="Momper L."/>
            <person name="Gold D.A."/>
            <person name="Bosak T."/>
            <person name="Fournier G.P."/>
        </authorList>
    </citation>
    <scope>NUCLEOTIDE SEQUENCE [LARGE SCALE GENOMIC DNA]</scope>
    <source>
        <strain evidence="12 13">CCALA 037</strain>
    </source>
</reference>
<gene>
    <name evidence="10 12" type="primary">cas1</name>
    <name evidence="12" type="ORF">C7B77_03465</name>
</gene>
<dbReference type="CDD" id="cd09634">
    <property type="entry name" value="Cas1_I-II-III"/>
    <property type="match status" value="1"/>
</dbReference>
<dbReference type="Pfam" id="PF00078">
    <property type="entry name" value="RVT_1"/>
    <property type="match status" value="1"/>
</dbReference>
<dbReference type="InterPro" id="IPR042206">
    <property type="entry name" value="CRISPR-assoc_Cas1_C"/>
</dbReference>
<dbReference type="GO" id="GO:0003677">
    <property type="term" value="F:DNA binding"/>
    <property type="evidence" value="ECO:0007669"/>
    <property type="project" value="UniProtKB-KW"/>
</dbReference>
<evidence type="ECO:0000256" key="10">
    <source>
        <dbReference type="HAMAP-Rule" id="MF_01470"/>
    </source>
</evidence>
<keyword evidence="5 10" id="KW-0460">Magnesium</keyword>
<keyword evidence="6 10" id="KW-0051">Antiviral defense</keyword>
<name>A0A2T1GLS3_9CYAN</name>
<dbReference type="EMBL" id="PVWO01000024">
    <property type="protein sequence ID" value="PSB58763.1"/>
    <property type="molecule type" value="Genomic_DNA"/>
</dbReference>
<keyword evidence="7 10" id="KW-0238">DNA-binding</keyword>
<dbReference type="InterPro" id="IPR000477">
    <property type="entry name" value="RT_dom"/>
</dbReference>
<keyword evidence="3 10" id="KW-0255">Endonuclease</keyword>
<feature type="domain" description="Reverse transcriptase" evidence="11">
    <location>
        <begin position="49"/>
        <end position="276"/>
    </location>
</feature>
<dbReference type="PANTHER" id="PTHR34353">
    <property type="entry name" value="CRISPR-ASSOCIATED ENDONUCLEASE CAS1 1"/>
    <property type="match status" value="1"/>
</dbReference>
<dbReference type="Pfam" id="PF01867">
    <property type="entry name" value="Cas_Cas1"/>
    <property type="match status" value="1"/>
</dbReference>
<keyword evidence="13" id="KW-1185">Reference proteome</keyword>
<dbReference type="PANTHER" id="PTHR34353:SF2">
    <property type="entry name" value="CRISPR-ASSOCIATED ENDONUCLEASE CAS1 1"/>
    <property type="match status" value="1"/>
</dbReference>
<evidence type="ECO:0000256" key="3">
    <source>
        <dbReference type="ARBA" id="ARBA00022759"/>
    </source>
</evidence>
<dbReference type="GO" id="GO:0046872">
    <property type="term" value="F:metal ion binding"/>
    <property type="evidence" value="ECO:0007669"/>
    <property type="project" value="UniProtKB-UniRule"/>
</dbReference>
<dbReference type="RefSeq" id="WP_106300354.1">
    <property type="nucleotide sequence ID" value="NZ_PVWO01000024.1"/>
</dbReference>
<keyword evidence="2 10" id="KW-0479">Metal-binding</keyword>
<evidence type="ECO:0000256" key="2">
    <source>
        <dbReference type="ARBA" id="ARBA00022723"/>
    </source>
</evidence>
<dbReference type="GO" id="GO:0051607">
    <property type="term" value="P:defense response to virus"/>
    <property type="evidence" value="ECO:0007669"/>
    <property type="project" value="UniProtKB-UniRule"/>
</dbReference>
<dbReference type="InterPro" id="IPR050646">
    <property type="entry name" value="Cas1"/>
</dbReference>
<dbReference type="InterPro" id="IPR042211">
    <property type="entry name" value="CRISPR-assoc_Cas1_N"/>
</dbReference>
<dbReference type="HAMAP" id="MF_01470">
    <property type="entry name" value="Cas1"/>
    <property type="match status" value="1"/>
</dbReference>
<keyword evidence="1 10" id="KW-0540">Nuclease</keyword>
<dbReference type="OrthoDB" id="9803119at2"/>
<dbReference type="PROSITE" id="PS50878">
    <property type="entry name" value="RT_POL"/>
    <property type="match status" value="1"/>
</dbReference>
<evidence type="ECO:0000313" key="12">
    <source>
        <dbReference type="EMBL" id="PSB58763.1"/>
    </source>
</evidence>
<sequence length="685" mass="77968">MIDLEAEFLDFDNFDRAWQKVADNNGCAGIDGETIEVFKRRAIENLQGLRDTVANGTYQPHPYLQVLIPKDKTSHRALSIPTVRDRIIQQALLNVLTPRIDRQLSDVSFAYRPQVSYISAVEAVAQCRDAGYQWVLDADIVKYFDNIDRQILFQKVGKYIDNRSILCLLKKWISGGIVTKADTIFTELGIPQGAVISPLLANIYLDDFDRQIQQIGDVRLVRYADDFVVMARSQAEIESAYHQVVRLLGELKLILHDRKTQITTFDRGLRFLGHGFLGAAIFSIDDVKPKRNQGNSKKKVPIDLSPCSLSEVEMSEVDEPLVSASLNQQEDDDSEELAEPVPTQRQVWNPHMATLYLLEQGTSLYRDYQRLIVHIPKQERLEIPIREIDKILIFGNIQLSTPVINSCLDEKIGIFFLSRSGQYQGHLWSAEQTHLHNELVQFDRHKEPEFQLNMCRAIVTGKLLNSKRLLQRLNRKRKSPEVEKAIAGINADLKAASQVNEIDRVRGYEGIGAVRYFSGLSQLITNPDFSFNGRNRQPPTDPVNSLLSFGYTLLFNNVLSLILAEGLSPYLGNLHYGEDKKPYLAFDLMEEFRSPIVDGLILKLINKPVFKLTDFDTVAATGGVYLQGAARRGFLKYFEARMNEDTAHPDLQNSVSYRYAIQLQIRRYKRSLLGNTPYEPFARVV</sequence>
<dbReference type="NCBIfam" id="TIGR00287">
    <property type="entry name" value="cas1"/>
    <property type="match status" value="1"/>
</dbReference>
<dbReference type="GO" id="GO:0004519">
    <property type="term" value="F:endonuclease activity"/>
    <property type="evidence" value="ECO:0007669"/>
    <property type="project" value="UniProtKB-UniRule"/>
</dbReference>
<comment type="similarity">
    <text evidence="10">Belongs to the CRISPR-associated endonuclease Cas1 family.</text>
</comment>
<evidence type="ECO:0000256" key="8">
    <source>
        <dbReference type="ARBA" id="ARBA00023211"/>
    </source>
</evidence>
<feature type="binding site" evidence="10">
    <location>
        <position position="509"/>
    </location>
    <ligand>
        <name>Mn(2+)</name>
        <dbReference type="ChEBI" id="CHEBI:29035"/>
    </ligand>
</feature>
<dbReference type="InterPro" id="IPR002729">
    <property type="entry name" value="CRISPR-assoc_Cas1"/>
</dbReference>
<evidence type="ECO:0000259" key="11">
    <source>
        <dbReference type="PROSITE" id="PS50878"/>
    </source>
</evidence>
<evidence type="ECO:0000313" key="13">
    <source>
        <dbReference type="Proteomes" id="UP000238937"/>
    </source>
</evidence>
<dbReference type="Gene3D" id="3.30.70.270">
    <property type="match status" value="1"/>
</dbReference>
<evidence type="ECO:0000256" key="6">
    <source>
        <dbReference type="ARBA" id="ARBA00023118"/>
    </source>
</evidence>
<keyword evidence="4 10" id="KW-0378">Hydrolase</keyword>
<comment type="function">
    <text evidence="10">CRISPR (clustered regularly interspaced short palindromic repeat), is an adaptive immune system that provides protection against mobile genetic elements (viruses, transposable elements and conjugative plasmids). CRISPR clusters contain spacers, sequences complementary to antecedent mobile elements, and target invading nucleic acids. CRISPR clusters are transcribed and processed into CRISPR RNA (crRNA). Acts as a dsDNA endonuclease. Involved in the integration of spacer DNA into the CRISPR cassette.</text>
</comment>
<evidence type="ECO:0000256" key="7">
    <source>
        <dbReference type="ARBA" id="ARBA00023125"/>
    </source>
</evidence>
<dbReference type="CDD" id="cd01651">
    <property type="entry name" value="RT_G2_intron"/>
    <property type="match status" value="1"/>
</dbReference>
<comment type="cofactor">
    <cofactor evidence="10">
        <name>Mg(2+)</name>
        <dbReference type="ChEBI" id="CHEBI:18420"/>
    </cofactor>
    <cofactor evidence="10">
        <name>Mn(2+)</name>
        <dbReference type="ChEBI" id="CHEBI:29035"/>
    </cofactor>
</comment>
<dbReference type="Gene3D" id="1.20.120.920">
    <property type="entry name" value="CRISPR-associated endonuclease Cas1, C-terminal domain"/>
    <property type="match status" value="1"/>
</dbReference>
<evidence type="ECO:0000256" key="9">
    <source>
        <dbReference type="ARBA" id="ARBA00038592"/>
    </source>
</evidence>
<proteinExistence type="inferred from homology"/>